<reference evidence="1 2" key="1">
    <citation type="submission" date="2024-01" db="EMBL/GenBank/DDBJ databases">
        <title>Genomic insights into the taxonomy and metabolism of the cyanobacterium Pannus brasiliensis CCIBt3594.</title>
        <authorList>
            <person name="Machado M."/>
            <person name="Botero N.B."/>
            <person name="Andreote A.P.D."/>
            <person name="Feitosa A.M.T."/>
            <person name="Popin R."/>
            <person name="Sivonen K."/>
            <person name="Fiore M.F."/>
        </authorList>
    </citation>
    <scope>NUCLEOTIDE SEQUENCE [LARGE SCALE GENOMIC DNA]</scope>
    <source>
        <strain evidence="1 2">CCIBt3594</strain>
    </source>
</reference>
<dbReference type="Proteomes" id="UP001328733">
    <property type="component" value="Unassembled WGS sequence"/>
</dbReference>
<dbReference type="PANTHER" id="PTHR34235:SF3">
    <property type="entry name" value="SLR1203 PROTEIN"/>
    <property type="match status" value="1"/>
</dbReference>
<protein>
    <submittedName>
        <fullName evidence="1">DUF29 domain-containing protein</fullName>
    </submittedName>
</protein>
<name>A0AAW9QG87_9CHRO</name>
<dbReference type="Gene3D" id="1.20.1220.20">
    <property type="entry name" value="Uncharcterised protein PF01724"/>
    <property type="match status" value="1"/>
</dbReference>
<gene>
    <name evidence="1" type="ORF">V0288_03170</name>
</gene>
<dbReference type="RefSeq" id="WP_332863560.1">
    <property type="nucleotide sequence ID" value="NZ_JBAFSM010000004.1"/>
</dbReference>
<sequence>MNSALYEKDYYLWLQETADLLEKGKVSELDIENLLAESQGMFRTQRQALKSNLRVLLLYLLKWKYRANKRSKSWRSSMIEPRKQIRDSFEDSPSLKNYYREIFSLSYQDARELATAETNLEIETFSINSLFTEEEVLDAEYFPDENIGSDASDRHEVFYD</sequence>
<evidence type="ECO:0000313" key="1">
    <source>
        <dbReference type="EMBL" id="MEG3436108.1"/>
    </source>
</evidence>
<organism evidence="1 2">
    <name type="scientific">Pannus brasiliensis CCIBt3594</name>
    <dbReference type="NCBI Taxonomy" id="1427578"/>
    <lineage>
        <taxon>Bacteria</taxon>
        <taxon>Bacillati</taxon>
        <taxon>Cyanobacteriota</taxon>
        <taxon>Cyanophyceae</taxon>
        <taxon>Oscillatoriophycideae</taxon>
        <taxon>Chroococcales</taxon>
        <taxon>Microcystaceae</taxon>
        <taxon>Pannus</taxon>
    </lineage>
</organism>
<dbReference type="InterPro" id="IPR002636">
    <property type="entry name" value="DUF29"/>
</dbReference>
<accession>A0AAW9QG87</accession>
<comment type="caution">
    <text evidence="1">The sequence shown here is derived from an EMBL/GenBank/DDBJ whole genome shotgun (WGS) entry which is preliminary data.</text>
</comment>
<dbReference type="Pfam" id="PF01724">
    <property type="entry name" value="DUF29"/>
    <property type="match status" value="1"/>
</dbReference>
<dbReference type="EMBL" id="JBAFSM010000004">
    <property type="protein sequence ID" value="MEG3436108.1"/>
    <property type="molecule type" value="Genomic_DNA"/>
</dbReference>
<evidence type="ECO:0000313" key="2">
    <source>
        <dbReference type="Proteomes" id="UP001328733"/>
    </source>
</evidence>
<dbReference type="AlphaFoldDB" id="A0AAW9QG87"/>
<dbReference type="PANTHER" id="PTHR34235">
    <property type="entry name" value="SLR1203 PROTEIN-RELATED"/>
    <property type="match status" value="1"/>
</dbReference>
<keyword evidence="2" id="KW-1185">Reference proteome</keyword>
<proteinExistence type="predicted"/>